<protein>
    <submittedName>
        <fullName evidence="1">Uncharacterized protein</fullName>
    </submittedName>
</protein>
<comment type="caution">
    <text evidence="1">The sequence shown here is derived from an EMBL/GenBank/DDBJ whole genome shotgun (WGS) entry which is preliminary data.</text>
</comment>
<proteinExistence type="predicted"/>
<dbReference type="RefSeq" id="WP_184727300.1">
    <property type="nucleotide sequence ID" value="NZ_JACHIW010000001.1"/>
</dbReference>
<gene>
    <name evidence="1" type="ORF">BJ970_003636</name>
</gene>
<accession>A0A840Q0P7</accession>
<dbReference type="EMBL" id="JACHIW010000001">
    <property type="protein sequence ID" value="MBB5156102.1"/>
    <property type="molecule type" value="Genomic_DNA"/>
</dbReference>
<reference evidence="1 2" key="1">
    <citation type="submission" date="2020-08" db="EMBL/GenBank/DDBJ databases">
        <title>Sequencing the genomes of 1000 actinobacteria strains.</title>
        <authorList>
            <person name="Klenk H.-P."/>
        </authorList>
    </citation>
    <scope>NUCLEOTIDE SEQUENCE [LARGE SCALE GENOMIC DNA]</scope>
    <source>
        <strain evidence="1 2">DSM 45584</strain>
    </source>
</reference>
<name>A0A840Q0P7_9PSEU</name>
<evidence type="ECO:0000313" key="2">
    <source>
        <dbReference type="Proteomes" id="UP000584374"/>
    </source>
</evidence>
<dbReference type="Proteomes" id="UP000584374">
    <property type="component" value="Unassembled WGS sequence"/>
</dbReference>
<keyword evidence="2" id="KW-1185">Reference proteome</keyword>
<dbReference type="AlphaFoldDB" id="A0A840Q0P7"/>
<sequence>MLIDVMCASLIKRKIPVTSEERDMLANLLAMYESPVEFYDYITNRDETLAALTVTNRN</sequence>
<evidence type="ECO:0000313" key="1">
    <source>
        <dbReference type="EMBL" id="MBB5156102.1"/>
    </source>
</evidence>
<organism evidence="1 2">
    <name type="scientific">Saccharopolyspora phatthalungensis</name>
    <dbReference type="NCBI Taxonomy" id="664693"/>
    <lineage>
        <taxon>Bacteria</taxon>
        <taxon>Bacillati</taxon>
        <taxon>Actinomycetota</taxon>
        <taxon>Actinomycetes</taxon>
        <taxon>Pseudonocardiales</taxon>
        <taxon>Pseudonocardiaceae</taxon>
        <taxon>Saccharopolyspora</taxon>
    </lineage>
</organism>